<name>A0A433JJ21_9GAMM</name>
<dbReference type="AlphaFoldDB" id="A0A433JJ21"/>
<evidence type="ECO:0008006" key="3">
    <source>
        <dbReference type="Google" id="ProtNLM"/>
    </source>
</evidence>
<accession>A0A433JJ21</accession>
<keyword evidence="2" id="KW-1185">Reference proteome</keyword>
<evidence type="ECO:0000313" key="2">
    <source>
        <dbReference type="Proteomes" id="UP000288012"/>
    </source>
</evidence>
<evidence type="ECO:0000313" key="1">
    <source>
        <dbReference type="EMBL" id="RUQ88023.1"/>
    </source>
</evidence>
<sequence>MAKNNTWYGLNLLPIYVEIVESQLEAAHAQLEKLQAAESQIEGIDPRTLMRLNKLYSSQKMDNWVFFDQCKQWRNSNPNTEQLRLIAYVEKNAAQLDLISRQILVLIESLQQKRRQEMADTGFDWLLKTFSGKSR</sequence>
<organism evidence="1 2">
    <name type="scientific">Legionella septentrionalis</name>
    <dbReference type="NCBI Taxonomy" id="2498109"/>
    <lineage>
        <taxon>Bacteria</taxon>
        <taxon>Pseudomonadati</taxon>
        <taxon>Pseudomonadota</taxon>
        <taxon>Gammaproteobacteria</taxon>
        <taxon>Legionellales</taxon>
        <taxon>Legionellaceae</taxon>
        <taxon>Legionella</taxon>
    </lineage>
</organism>
<comment type="caution">
    <text evidence="1">The sequence shown here is derived from an EMBL/GenBank/DDBJ whole genome shotgun (WGS) entry which is preliminary data.</text>
</comment>
<dbReference type="Proteomes" id="UP000288012">
    <property type="component" value="Unassembled WGS sequence"/>
</dbReference>
<reference evidence="1 2" key="1">
    <citation type="submission" date="2018-12" db="EMBL/GenBank/DDBJ databases">
        <title>Legionella sp,whole genome shotgun sequence.</title>
        <authorList>
            <person name="Wu H."/>
        </authorList>
    </citation>
    <scope>NUCLEOTIDE SEQUENCE [LARGE SCALE GENOMIC DNA]</scope>
    <source>
        <strain evidence="2">km714</strain>
    </source>
</reference>
<dbReference type="EMBL" id="RZGR01000015">
    <property type="protein sequence ID" value="RUQ88023.1"/>
    <property type="molecule type" value="Genomic_DNA"/>
</dbReference>
<dbReference type="RefSeq" id="WP_126954001.1">
    <property type="nucleotide sequence ID" value="NZ_RZGR01000015.1"/>
</dbReference>
<proteinExistence type="predicted"/>
<gene>
    <name evidence="1" type="ORF">EKM59_06115</name>
</gene>
<protein>
    <recommendedName>
        <fullName evidence="3">Flagellar protein FlgN</fullName>
    </recommendedName>
</protein>